<dbReference type="SUPFAM" id="SSF69593">
    <property type="entry name" value="Glycerol-3-phosphate (1)-acyltransferase"/>
    <property type="match status" value="1"/>
</dbReference>
<dbReference type="GO" id="GO:0006654">
    <property type="term" value="P:phosphatidic acid biosynthetic process"/>
    <property type="evidence" value="ECO:0007669"/>
    <property type="project" value="TreeGrafter"/>
</dbReference>
<dbReference type="KEGG" id="pgn:PGN_1384"/>
<keyword evidence="2 6" id="KW-0808">Transferase</keyword>
<evidence type="ECO:0000256" key="1">
    <source>
        <dbReference type="ARBA" id="ARBA00005189"/>
    </source>
</evidence>
<keyword evidence="4" id="KW-1133">Transmembrane helix</keyword>
<evidence type="ECO:0000256" key="3">
    <source>
        <dbReference type="ARBA" id="ARBA00023315"/>
    </source>
</evidence>
<evidence type="ECO:0000256" key="4">
    <source>
        <dbReference type="SAM" id="Phobius"/>
    </source>
</evidence>
<organism evidence="6 7">
    <name type="scientific">Porphyromonas gingivalis (strain ATCC 33277 / DSM 20709 / CIP 103683 / JCM 12257 / NCTC 11834 / 2561)</name>
    <dbReference type="NCBI Taxonomy" id="431947"/>
    <lineage>
        <taxon>Bacteria</taxon>
        <taxon>Pseudomonadati</taxon>
        <taxon>Bacteroidota</taxon>
        <taxon>Bacteroidia</taxon>
        <taxon>Bacteroidales</taxon>
        <taxon>Porphyromonadaceae</taxon>
        <taxon>Porphyromonas</taxon>
    </lineage>
</organism>
<dbReference type="eggNOG" id="COG0204">
    <property type="taxonomic scope" value="Bacteria"/>
</dbReference>
<dbReference type="AlphaFoldDB" id="B2RKK8"/>
<dbReference type="SMART" id="SM00563">
    <property type="entry name" value="PlsC"/>
    <property type="match status" value="1"/>
</dbReference>
<dbReference type="PANTHER" id="PTHR10434">
    <property type="entry name" value="1-ACYL-SN-GLYCEROL-3-PHOSPHATE ACYLTRANSFERASE"/>
    <property type="match status" value="1"/>
</dbReference>
<evidence type="ECO:0000259" key="5">
    <source>
        <dbReference type="SMART" id="SM00563"/>
    </source>
</evidence>
<dbReference type="CDD" id="cd07989">
    <property type="entry name" value="LPLAT_AGPAT-like"/>
    <property type="match status" value="1"/>
</dbReference>
<dbReference type="PANTHER" id="PTHR10434:SF66">
    <property type="entry name" value="PHOSPHOLIPID_GLYCEROL ACYLTRANSFERASE DOMAIN-CONTAINING PROTEIN"/>
    <property type="match status" value="1"/>
</dbReference>
<keyword evidence="4" id="KW-0812">Transmembrane</keyword>
<protein>
    <submittedName>
        <fullName evidence="6">Probable 1-acyl-sn-glycerol-3-phosphate acetyltransferase</fullName>
    </submittedName>
</protein>
<keyword evidence="3" id="KW-0012">Acyltransferase</keyword>
<evidence type="ECO:0000313" key="7">
    <source>
        <dbReference type="Proteomes" id="UP000008842"/>
    </source>
</evidence>
<feature type="domain" description="Phospholipid/glycerol acyltransferase" evidence="5">
    <location>
        <begin position="86"/>
        <end position="200"/>
    </location>
</feature>
<dbReference type="EMBL" id="AP009380">
    <property type="protein sequence ID" value="BAG33903.1"/>
    <property type="molecule type" value="Genomic_DNA"/>
</dbReference>
<dbReference type="GO" id="GO:0003841">
    <property type="term" value="F:1-acylglycerol-3-phosphate O-acyltransferase activity"/>
    <property type="evidence" value="ECO:0007669"/>
    <property type="project" value="TreeGrafter"/>
</dbReference>
<accession>B2RKK8</accession>
<gene>
    <name evidence="6" type="ordered locus">PGN_1384</name>
</gene>
<dbReference type="Proteomes" id="UP000008842">
    <property type="component" value="Chromosome"/>
</dbReference>
<dbReference type="InterPro" id="IPR002123">
    <property type="entry name" value="Plipid/glycerol_acylTrfase"/>
</dbReference>
<proteinExistence type="predicted"/>
<keyword evidence="4" id="KW-0472">Membrane</keyword>
<sequence length="261" mass="29012">MSVINTKKMNTIGRFLFLIYFCLIGAPLFLLLTILTALTTTVGCMLGGSRIFSYYPGMLWSRCTLFLFLCPIRVRGREHIPGKGPFVVMANHQGACDIFMMYGYLGIPFKWVLKEGIRKLPFVGYACRSAGFVFVDDTRPSSIAHTMDQAKRVLAEGTSIFIFPEGSRTRNGRLARFKKGGFLMADELGVPIIPVSLDGSYRVLPSGKLIPRPHRLTLTIHPPLSVADFGERPLCISEAVRETSRRIASVLPEEMAATQSK</sequence>
<feature type="transmembrane region" description="Helical" evidence="4">
    <location>
        <begin position="12"/>
        <end position="39"/>
    </location>
</feature>
<evidence type="ECO:0000313" key="6">
    <source>
        <dbReference type="EMBL" id="BAG33903.1"/>
    </source>
</evidence>
<reference evidence="6 7" key="1">
    <citation type="journal article" date="2008" name="DNA Res.">
        <title>Determination of the genome sequence of Porphyromonas gingivalis strain ATCC 33277 and genomic comparison with strain W83 revealed extensive genome rearrangements in P. gingivalis.</title>
        <authorList>
            <person name="Naito M."/>
            <person name="Hirakawa H."/>
            <person name="Yamashita A."/>
            <person name="Ohara N."/>
            <person name="Shoji M."/>
            <person name="Yukitake H."/>
            <person name="Nakayama K."/>
            <person name="Toh H."/>
            <person name="Yoshimura F."/>
            <person name="Kuhara S."/>
            <person name="Hattori M."/>
            <person name="Hayashi T."/>
            <person name="Nakayama K."/>
        </authorList>
    </citation>
    <scope>NUCLEOTIDE SEQUENCE [LARGE SCALE GENOMIC DNA]</scope>
    <source>
        <strain evidence="7">ATCC 33277 / DSM 20709 / CIP 103683 / JCM 12257 / NCTC 11834 / 2561</strain>
    </source>
</reference>
<comment type="pathway">
    <text evidence="1">Lipid metabolism.</text>
</comment>
<evidence type="ECO:0000256" key="2">
    <source>
        <dbReference type="ARBA" id="ARBA00022679"/>
    </source>
</evidence>
<dbReference type="HOGENOM" id="CLU_027938_6_3_10"/>
<name>B2RKK8_PORG3</name>
<dbReference type="Pfam" id="PF01553">
    <property type="entry name" value="Acyltransferase"/>
    <property type="match status" value="1"/>
</dbReference>